<dbReference type="AlphaFoldDB" id="A0A182N913"/>
<dbReference type="VEuPathDB" id="VectorBase:ADIR004137"/>
<organism evidence="2 3">
    <name type="scientific">Anopheles dirus</name>
    <dbReference type="NCBI Taxonomy" id="7168"/>
    <lineage>
        <taxon>Eukaryota</taxon>
        <taxon>Metazoa</taxon>
        <taxon>Ecdysozoa</taxon>
        <taxon>Arthropoda</taxon>
        <taxon>Hexapoda</taxon>
        <taxon>Insecta</taxon>
        <taxon>Pterygota</taxon>
        <taxon>Neoptera</taxon>
        <taxon>Endopterygota</taxon>
        <taxon>Diptera</taxon>
        <taxon>Nematocera</taxon>
        <taxon>Culicoidea</taxon>
        <taxon>Culicidae</taxon>
        <taxon>Anophelinae</taxon>
        <taxon>Anopheles</taxon>
    </lineage>
</organism>
<reference evidence="3" key="1">
    <citation type="submission" date="2013-03" db="EMBL/GenBank/DDBJ databases">
        <title>The Genome Sequence of Anopheles dirus WRAIR2.</title>
        <authorList>
            <consortium name="The Broad Institute Genomics Platform"/>
            <person name="Neafsey D.E."/>
            <person name="Walton C."/>
            <person name="Walker B."/>
            <person name="Young S.K."/>
            <person name="Zeng Q."/>
            <person name="Gargeya S."/>
            <person name="Fitzgerald M."/>
            <person name="Haas B."/>
            <person name="Abouelleil A."/>
            <person name="Allen A.W."/>
            <person name="Alvarado L."/>
            <person name="Arachchi H.M."/>
            <person name="Berlin A.M."/>
            <person name="Chapman S.B."/>
            <person name="Gainer-Dewar J."/>
            <person name="Goldberg J."/>
            <person name="Griggs A."/>
            <person name="Gujja S."/>
            <person name="Hansen M."/>
            <person name="Howarth C."/>
            <person name="Imamovic A."/>
            <person name="Ireland A."/>
            <person name="Larimer J."/>
            <person name="McCowan C."/>
            <person name="Murphy C."/>
            <person name="Pearson M."/>
            <person name="Poon T.W."/>
            <person name="Priest M."/>
            <person name="Roberts A."/>
            <person name="Saif S."/>
            <person name="Shea T."/>
            <person name="Sisk P."/>
            <person name="Sykes S."/>
            <person name="Wortman J."/>
            <person name="Nusbaum C."/>
            <person name="Birren B."/>
        </authorList>
    </citation>
    <scope>NUCLEOTIDE SEQUENCE [LARGE SCALE GENOMIC DNA]</scope>
    <source>
        <strain evidence="3">WRAIR2</strain>
    </source>
</reference>
<dbReference type="EnsemblMetazoa" id="ADIR004137-RA">
    <property type="protein sequence ID" value="ADIR004137-PA"/>
    <property type="gene ID" value="ADIR004137"/>
</dbReference>
<name>A0A182N913_9DIPT</name>
<evidence type="ECO:0000256" key="1">
    <source>
        <dbReference type="SAM" id="MobiDB-lite"/>
    </source>
</evidence>
<dbReference type="InterPro" id="IPR012340">
    <property type="entry name" value="NA-bd_OB-fold"/>
</dbReference>
<accession>A0A182N913</accession>
<sequence length="295" mass="33804">MDVPLSAPPKIKSEPPDDANGDVESQLPVYTVLSENAKLHASVEVVDLTEDEYMKQFKSFLATLPERRMDIENRKAGTNAVSKTVVFILSAPASYLPCVRMQQDAFICELWRIKFKNIMLCGRITAVTFKDDVNIYELDDGTGRVNVYHRQANNKFLDVLNKQAILEDLMRRKPSPLNDESIPDSAKLRSQLRLLLDIIKDRCRRLLARPSLRTRYFVIGQTFAGMDGKVNVFAHNMYEDAEQSVSCELFWKTHLLSIYEPLLDHSVEPCKVNETLKNYIDTVEEKLKRAKECQT</sequence>
<evidence type="ECO:0000313" key="2">
    <source>
        <dbReference type="EnsemblMetazoa" id="ADIR004137-PA"/>
    </source>
</evidence>
<evidence type="ECO:0008006" key="4">
    <source>
        <dbReference type="Google" id="ProtNLM"/>
    </source>
</evidence>
<dbReference type="Proteomes" id="UP000075884">
    <property type="component" value="Unassembled WGS sequence"/>
</dbReference>
<reference evidence="2" key="2">
    <citation type="submission" date="2020-05" db="UniProtKB">
        <authorList>
            <consortium name="EnsemblMetazoa"/>
        </authorList>
    </citation>
    <scope>IDENTIFICATION</scope>
    <source>
        <strain evidence="2">WRAIR2</strain>
    </source>
</reference>
<dbReference type="Gene3D" id="2.40.50.140">
    <property type="entry name" value="Nucleic acid-binding proteins"/>
    <property type="match status" value="1"/>
</dbReference>
<proteinExistence type="predicted"/>
<feature type="region of interest" description="Disordered" evidence="1">
    <location>
        <begin position="1"/>
        <end position="23"/>
    </location>
</feature>
<evidence type="ECO:0000313" key="3">
    <source>
        <dbReference type="Proteomes" id="UP000075884"/>
    </source>
</evidence>
<keyword evidence="3" id="KW-1185">Reference proteome</keyword>
<protein>
    <recommendedName>
        <fullName evidence="4">OB domain-containing protein</fullName>
    </recommendedName>
</protein>